<reference evidence="1 2" key="1">
    <citation type="submission" date="2019-08" db="EMBL/GenBank/DDBJ databases">
        <title>Whole genome of Aphis craccivora.</title>
        <authorList>
            <person name="Voronova N.V."/>
            <person name="Shulinski R.S."/>
            <person name="Bandarenka Y.V."/>
            <person name="Zhorov D.G."/>
            <person name="Warner D."/>
        </authorList>
    </citation>
    <scope>NUCLEOTIDE SEQUENCE [LARGE SCALE GENOMIC DNA]</scope>
    <source>
        <strain evidence="1">180601</strain>
        <tissue evidence="1">Whole Body</tissue>
    </source>
</reference>
<gene>
    <name evidence="1" type="ORF">FWK35_00013555</name>
</gene>
<keyword evidence="2" id="KW-1185">Reference proteome</keyword>
<name>A0A6G0ZGM6_APHCR</name>
<protein>
    <submittedName>
        <fullName evidence="1">Uncharacterized protein</fullName>
    </submittedName>
</protein>
<evidence type="ECO:0000313" key="1">
    <source>
        <dbReference type="EMBL" id="KAF0769861.1"/>
    </source>
</evidence>
<dbReference type="Proteomes" id="UP000478052">
    <property type="component" value="Unassembled WGS sequence"/>
</dbReference>
<sequence length="12" mass="1416">MIVIQKRITVNT</sequence>
<organism evidence="1 2">
    <name type="scientific">Aphis craccivora</name>
    <name type="common">Cowpea aphid</name>
    <dbReference type="NCBI Taxonomy" id="307492"/>
    <lineage>
        <taxon>Eukaryota</taxon>
        <taxon>Metazoa</taxon>
        <taxon>Ecdysozoa</taxon>
        <taxon>Arthropoda</taxon>
        <taxon>Hexapoda</taxon>
        <taxon>Insecta</taxon>
        <taxon>Pterygota</taxon>
        <taxon>Neoptera</taxon>
        <taxon>Paraneoptera</taxon>
        <taxon>Hemiptera</taxon>
        <taxon>Sternorrhyncha</taxon>
        <taxon>Aphidomorpha</taxon>
        <taxon>Aphidoidea</taxon>
        <taxon>Aphididae</taxon>
        <taxon>Aphidini</taxon>
        <taxon>Aphis</taxon>
        <taxon>Aphis</taxon>
    </lineage>
</organism>
<proteinExistence type="predicted"/>
<dbReference type="EMBL" id="VUJU01000520">
    <property type="protein sequence ID" value="KAF0769861.1"/>
    <property type="molecule type" value="Genomic_DNA"/>
</dbReference>
<evidence type="ECO:0000313" key="2">
    <source>
        <dbReference type="Proteomes" id="UP000478052"/>
    </source>
</evidence>
<comment type="caution">
    <text evidence="1">The sequence shown here is derived from an EMBL/GenBank/DDBJ whole genome shotgun (WGS) entry which is preliminary data.</text>
</comment>
<accession>A0A6G0ZGM6</accession>